<evidence type="ECO:0000256" key="2">
    <source>
        <dbReference type="ARBA" id="ARBA00009865"/>
    </source>
</evidence>
<comment type="similarity">
    <text evidence="2 7">Belongs to the glycosyl hydrolase 43 family.</text>
</comment>
<dbReference type="InterPro" id="IPR023296">
    <property type="entry name" value="Glyco_hydro_beta-prop_sf"/>
</dbReference>
<evidence type="ECO:0000256" key="5">
    <source>
        <dbReference type="PIRSR" id="PIRSR606710-1"/>
    </source>
</evidence>
<dbReference type="GO" id="GO:0005975">
    <property type="term" value="P:carbohydrate metabolic process"/>
    <property type="evidence" value="ECO:0007669"/>
    <property type="project" value="InterPro"/>
</dbReference>
<dbReference type="InterPro" id="IPR006710">
    <property type="entry name" value="Glyco_hydro_43"/>
</dbReference>
<evidence type="ECO:0000256" key="3">
    <source>
        <dbReference type="ARBA" id="ARBA00022801"/>
    </source>
</evidence>
<dbReference type="PANTHER" id="PTHR43301:SF3">
    <property type="entry name" value="ARABINAN ENDO-1,5-ALPHA-L-ARABINOSIDASE A-RELATED"/>
    <property type="match status" value="1"/>
</dbReference>
<accession>A0A1H3TD60</accession>
<feature type="active site" description="Proton donor" evidence="5">
    <location>
        <position position="211"/>
    </location>
</feature>
<keyword evidence="10" id="KW-1185">Reference proteome</keyword>
<dbReference type="PANTHER" id="PTHR43301">
    <property type="entry name" value="ARABINAN ENDO-1,5-ALPHA-L-ARABINOSIDASE"/>
    <property type="match status" value="1"/>
</dbReference>
<evidence type="ECO:0000256" key="1">
    <source>
        <dbReference type="ARBA" id="ARBA00004834"/>
    </source>
</evidence>
<organism evidence="9 10">
    <name type="scientific">Evansella caseinilytica</name>
    <dbReference type="NCBI Taxonomy" id="1503961"/>
    <lineage>
        <taxon>Bacteria</taxon>
        <taxon>Bacillati</taxon>
        <taxon>Bacillota</taxon>
        <taxon>Bacilli</taxon>
        <taxon>Bacillales</taxon>
        <taxon>Bacillaceae</taxon>
        <taxon>Evansella</taxon>
    </lineage>
</organism>
<dbReference type="InterPro" id="IPR050727">
    <property type="entry name" value="GH43_arabinanases"/>
</dbReference>
<protein>
    <submittedName>
        <fullName evidence="9">Arabinan endo-1,5-alpha-L-arabinosidase</fullName>
    </submittedName>
</protein>
<comment type="pathway">
    <text evidence="1">Glycan metabolism; L-arabinan degradation.</text>
</comment>
<dbReference type="STRING" id="1503961.SAMN05421736_11429"/>
<evidence type="ECO:0000313" key="10">
    <source>
        <dbReference type="Proteomes" id="UP000198935"/>
    </source>
</evidence>
<keyword evidence="3 7" id="KW-0378">Hydrolase</keyword>
<sequence>MGKLTRPPAYWHEHERALHPDASEWSVYNVHDPSIFKDGDTYYILSTDTKTRSSGARLHSGVQIRKSVDLIHWEWAGLVFDGVPPCAYEWTAAKGLWAPEVVKRENTYYLYYSASQFGKNRSFIGVATSNSMEGPWEDHGEVIKTSEENKPNAIDPNIVTDRHGDDYLVYGSFFGGVYLAPLDKQTGKLAVDGEGTCIARREHETKQGAVEGPFMIYHPGFDKYYLFVSYDSLFSNYHIRVGRSESIAGPFVDFNGRDLCDTAYRPADEVGNKLLAGYCFQNGGWKAPGHNSILEENGEYFIVHHARMLEQDDIFCLHIRRLLWTDDGWPLVSPERYAGERMEDIPEKEIAGSWEVVVFDRASDGITVSSEAVFTEGTVHLCGDSYRWKKTAANTVHLLKRQGNTDSYAQLKLLLAWDWEKGCETLVFTGMDNTGTHLFGKK</sequence>
<dbReference type="AlphaFoldDB" id="A0A1H3TD60"/>
<dbReference type="Gene3D" id="2.40.128.10">
    <property type="match status" value="1"/>
</dbReference>
<dbReference type="Pfam" id="PF16369">
    <property type="entry name" value="GH43_C"/>
    <property type="match status" value="1"/>
</dbReference>
<evidence type="ECO:0000313" key="9">
    <source>
        <dbReference type="EMBL" id="SDZ48146.1"/>
    </source>
</evidence>
<dbReference type="Gene3D" id="2.115.10.20">
    <property type="entry name" value="Glycosyl hydrolase domain, family 43"/>
    <property type="match status" value="1"/>
</dbReference>
<dbReference type="Proteomes" id="UP000198935">
    <property type="component" value="Unassembled WGS sequence"/>
</dbReference>
<dbReference type="SUPFAM" id="SSF75005">
    <property type="entry name" value="Arabinanase/levansucrase/invertase"/>
    <property type="match status" value="1"/>
</dbReference>
<name>A0A1H3TD60_9BACI</name>
<feature type="domain" description="Extracellular endo-alpha-(1-&gt;5)-L-arabinanase C-terminal" evidence="8">
    <location>
        <begin position="334"/>
        <end position="440"/>
    </location>
</feature>
<proteinExistence type="inferred from homology"/>
<evidence type="ECO:0000256" key="7">
    <source>
        <dbReference type="RuleBase" id="RU361187"/>
    </source>
</evidence>
<reference evidence="10" key="1">
    <citation type="submission" date="2016-10" db="EMBL/GenBank/DDBJ databases">
        <authorList>
            <person name="Varghese N."/>
            <person name="Submissions S."/>
        </authorList>
    </citation>
    <scope>NUCLEOTIDE SEQUENCE [LARGE SCALE GENOMIC DNA]</scope>
    <source>
        <strain evidence="10">SP</strain>
    </source>
</reference>
<dbReference type="GO" id="GO:0004553">
    <property type="term" value="F:hydrolase activity, hydrolyzing O-glycosyl compounds"/>
    <property type="evidence" value="ECO:0007669"/>
    <property type="project" value="InterPro"/>
</dbReference>
<keyword evidence="4 7" id="KW-0326">Glycosidase</keyword>
<evidence type="ECO:0000256" key="4">
    <source>
        <dbReference type="ARBA" id="ARBA00023295"/>
    </source>
</evidence>
<dbReference type="Pfam" id="PF04616">
    <property type="entry name" value="Glyco_hydro_43"/>
    <property type="match status" value="1"/>
</dbReference>
<dbReference type="CDD" id="cd08998">
    <property type="entry name" value="GH43_Arb43a-like"/>
    <property type="match status" value="1"/>
</dbReference>
<feature type="site" description="Important for catalytic activity, responsible for pKa modulation of the active site Glu and correct orientation of both the proton donor and substrate" evidence="6">
    <location>
        <position position="155"/>
    </location>
</feature>
<gene>
    <name evidence="9" type="ORF">SAMN05421736_11429</name>
</gene>
<evidence type="ECO:0000259" key="8">
    <source>
        <dbReference type="Pfam" id="PF16369"/>
    </source>
</evidence>
<dbReference type="InterPro" id="IPR032291">
    <property type="entry name" value="Abn2_C"/>
</dbReference>
<dbReference type="OrthoDB" id="9801455at2"/>
<feature type="active site" description="Proton acceptor" evidence="5">
    <location>
        <position position="32"/>
    </location>
</feature>
<dbReference type="EMBL" id="FNPI01000014">
    <property type="protein sequence ID" value="SDZ48146.1"/>
    <property type="molecule type" value="Genomic_DNA"/>
</dbReference>
<evidence type="ECO:0000256" key="6">
    <source>
        <dbReference type="PIRSR" id="PIRSR606710-2"/>
    </source>
</evidence>